<protein>
    <recommendedName>
        <fullName evidence="3">2OG-Fe dioxygenase family protein</fullName>
    </recommendedName>
</protein>
<dbReference type="GO" id="GO:0051213">
    <property type="term" value="F:dioxygenase activity"/>
    <property type="evidence" value="ECO:0007669"/>
    <property type="project" value="InterPro"/>
</dbReference>
<accession>A0A2G8RBV9</accession>
<dbReference type="Proteomes" id="UP000231259">
    <property type="component" value="Unassembled WGS sequence"/>
</dbReference>
<organism evidence="1 2">
    <name type="scientific">Puniceibacterium antarcticum</name>
    <dbReference type="NCBI Taxonomy" id="1206336"/>
    <lineage>
        <taxon>Bacteria</taxon>
        <taxon>Pseudomonadati</taxon>
        <taxon>Pseudomonadota</taxon>
        <taxon>Alphaproteobacteria</taxon>
        <taxon>Rhodobacterales</taxon>
        <taxon>Paracoccaceae</taxon>
        <taxon>Puniceibacterium</taxon>
    </lineage>
</organism>
<reference evidence="1 2" key="1">
    <citation type="submission" date="2013-09" db="EMBL/GenBank/DDBJ databases">
        <title>Genome sequencing of Phaeobacter antarcticus sp. nov. SM1211.</title>
        <authorList>
            <person name="Zhang X.-Y."/>
            <person name="Liu C."/>
            <person name="Chen X.-L."/>
            <person name="Xie B.-B."/>
            <person name="Qin Q.-L."/>
            <person name="Rong J.-C."/>
            <person name="Zhang Y.-Z."/>
        </authorList>
    </citation>
    <scope>NUCLEOTIDE SEQUENCE [LARGE SCALE GENOMIC DNA]</scope>
    <source>
        <strain evidence="1 2">SM1211</strain>
    </source>
</reference>
<name>A0A2G8RBV9_9RHOB</name>
<dbReference type="EMBL" id="AWWI01000116">
    <property type="protein sequence ID" value="PIL19039.1"/>
    <property type="molecule type" value="Genomic_DNA"/>
</dbReference>
<sequence>MPIDRTDGGAGRARLYGRFHLHPWAEIGSDLHPEPARHHEFNGQFGLEYTQPAAVNSVAGGKRRVFKTFDEQLYDNILLRDLIRNLFRSVPFDPDVKAGIFVVGVHLIKLSPTGACNAVASPDLVHRDGEPFTAGILIERINAKGGFNAITHTRWHDHRFDDVANKDVYDIFTLETPLEGYIVADSRVAHYVSPVASADPHLHSERTILLVDFTPSRPMIDMSGIA</sequence>
<dbReference type="Gene3D" id="2.60.120.620">
    <property type="entry name" value="q2cbj1_9rhob like domain"/>
    <property type="match status" value="1"/>
</dbReference>
<keyword evidence="2" id="KW-1185">Reference proteome</keyword>
<dbReference type="InterPro" id="IPR018724">
    <property type="entry name" value="2OG-Fe_dioxygenase"/>
</dbReference>
<evidence type="ECO:0000313" key="1">
    <source>
        <dbReference type="EMBL" id="PIL19039.1"/>
    </source>
</evidence>
<gene>
    <name evidence="1" type="ORF">P775_16895</name>
</gene>
<evidence type="ECO:0000313" key="2">
    <source>
        <dbReference type="Proteomes" id="UP000231259"/>
    </source>
</evidence>
<comment type="caution">
    <text evidence="1">The sequence shown here is derived from an EMBL/GenBank/DDBJ whole genome shotgun (WGS) entry which is preliminary data.</text>
</comment>
<proteinExistence type="predicted"/>
<dbReference type="Pfam" id="PF10014">
    <property type="entry name" value="2OG-Fe_Oxy_2"/>
    <property type="match status" value="1"/>
</dbReference>
<dbReference type="AlphaFoldDB" id="A0A2G8RBV9"/>
<evidence type="ECO:0008006" key="3">
    <source>
        <dbReference type="Google" id="ProtNLM"/>
    </source>
</evidence>